<reference evidence="2 3" key="1">
    <citation type="submission" date="2021-01" db="EMBL/GenBank/DDBJ databases">
        <title>Whole genome shotgun sequence of Actinoplanes durhamensis NBRC 14914.</title>
        <authorList>
            <person name="Komaki H."/>
            <person name="Tamura T."/>
        </authorList>
    </citation>
    <scope>NUCLEOTIDE SEQUENCE [LARGE SCALE GENOMIC DNA]</scope>
    <source>
        <strain evidence="2 3">NBRC 14914</strain>
    </source>
</reference>
<dbReference type="Proteomes" id="UP000637628">
    <property type="component" value="Unassembled WGS sequence"/>
</dbReference>
<feature type="transmembrane region" description="Helical" evidence="1">
    <location>
        <begin position="16"/>
        <end position="37"/>
    </location>
</feature>
<evidence type="ECO:0000313" key="2">
    <source>
        <dbReference type="EMBL" id="GID99536.1"/>
    </source>
</evidence>
<organism evidence="2 3">
    <name type="scientific">Paractinoplanes durhamensis</name>
    <dbReference type="NCBI Taxonomy" id="113563"/>
    <lineage>
        <taxon>Bacteria</taxon>
        <taxon>Bacillati</taxon>
        <taxon>Actinomycetota</taxon>
        <taxon>Actinomycetes</taxon>
        <taxon>Micromonosporales</taxon>
        <taxon>Micromonosporaceae</taxon>
        <taxon>Paractinoplanes</taxon>
    </lineage>
</organism>
<keyword evidence="1" id="KW-0812">Transmembrane</keyword>
<dbReference type="RefSeq" id="WP_203725045.1">
    <property type="nucleotide sequence ID" value="NZ_BAAATX010000023.1"/>
</dbReference>
<feature type="transmembrane region" description="Helical" evidence="1">
    <location>
        <begin position="83"/>
        <end position="102"/>
    </location>
</feature>
<dbReference type="EMBL" id="BOML01000006">
    <property type="protein sequence ID" value="GID99536.1"/>
    <property type="molecule type" value="Genomic_DNA"/>
</dbReference>
<proteinExistence type="predicted"/>
<keyword evidence="1" id="KW-0472">Membrane</keyword>
<evidence type="ECO:0000256" key="1">
    <source>
        <dbReference type="SAM" id="Phobius"/>
    </source>
</evidence>
<sequence length="152" mass="16393">MAHYPLNHHLRQTYRFFAGLAGLYLTLFGVIGLGTTWGDEFFHRGSDWVLGLRTNPAASWLYTVLGVLLLLAVLLGGNLYHHVALVLGWGLCGLGVLVMAFIQTDANVLNVSMANVIVTIVLGLVTLTAGLYGKVGSRDAARAEVDAAHHPR</sequence>
<protein>
    <recommendedName>
        <fullName evidence="4">DUF4383 domain-containing protein</fullName>
    </recommendedName>
</protein>
<gene>
    <name evidence="2" type="ORF">Adu01nite_08870</name>
</gene>
<name>A0ABQ3YPM0_9ACTN</name>
<feature type="transmembrane region" description="Helical" evidence="1">
    <location>
        <begin position="57"/>
        <end position="76"/>
    </location>
</feature>
<evidence type="ECO:0000313" key="3">
    <source>
        <dbReference type="Proteomes" id="UP000637628"/>
    </source>
</evidence>
<evidence type="ECO:0008006" key="4">
    <source>
        <dbReference type="Google" id="ProtNLM"/>
    </source>
</evidence>
<feature type="transmembrane region" description="Helical" evidence="1">
    <location>
        <begin position="108"/>
        <end position="132"/>
    </location>
</feature>
<keyword evidence="1" id="KW-1133">Transmembrane helix</keyword>
<keyword evidence="3" id="KW-1185">Reference proteome</keyword>
<accession>A0ABQ3YPM0</accession>
<comment type="caution">
    <text evidence="2">The sequence shown here is derived from an EMBL/GenBank/DDBJ whole genome shotgun (WGS) entry which is preliminary data.</text>
</comment>